<dbReference type="SUPFAM" id="SSF48452">
    <property type="entry name" value="TPR-like"/>
    <property type="match status" value="1"/>
</dbReference>
<dbReference type="InterPro" id="IPR029000">
    <property type="entry name" value="Cyclophilin-like_dom_sf"/>
</dbReference>
<dbReference type="InterPro" id="IPR020892">
    <property type="entry name" value="Cyclophilin-type_PPIase_CS"/>
</dbReference>
<dbReference type="AlphaFoldDB" id="A0A0D7AR93"/>
<evidence type="ECO:0000256" key="2">
    <source>
        <dbReference type="ARBA" id="ARBA00004496"/>
    </source>
</evidence>
<feature type="compositionally biased region" description="Acidic residues" evidence="11">
    <location>
        <begin position="193"/>
        <end position="202"/>
    </location>
</feature>
<comment type="catalytic activity">
    <reaction evidence="1">
        <text>[protein]-peptidylproline (omega=180) = [protein]-peptidylproline (omega=0)</text>
        <dbReference type="Rhea" id="RHEA:16237"/>
        <dbReference type="Rhea" id="RHEA-COMP:10747"/>
        <dbReference type="Rhea" id="RHEA-COMP:10748"/>
        <dbReference type="ChEBI" id="CHEBI:83833"/>
        <dbReference type="ChEBI" id="CHEBI:83834"/>
        <dbReference type="EC" id="5.2.1.8"/>
    </reaction>
</comment>
<gene>
    <name evidence="13" type="ORF">FISHEDRAFT_63216</name>
</gene>
<reference evidence="13 14" key="1">
    <citation type="journal article" date="2015" name="Fungal Genet. Biol.">
        <title>Evolution of novel wood decay mechanisms in Agaricales revealed by the genome sequences of Fistulina hepatica and Cylindrobasidium torrendii.</title>
        <authorList>
            <person name="Floudas D."/>
            <person name="Held B.W."/>
            <person name="Riley R."/>
            <person name="Nagy L.G."/>
            <person name="Koehler G."/>
            <person name="Ransdell A.S."/>
            <person name="Younus H."/>
            <person name="Chow J."/>
            <person name="Chiniquy J."/>
            <person name="Lipzen A."/>
            <person name="Tritt A."/>
            <person name="Sun H."/>
            <person name="Haridas S."/>
            <person name="LaButti K."/>
            <person name="Ohm R.A."/>
            <person name="Kues U."/>
            <person name="Blanchette R.A."/>
            <person name="Grigoriev I.V."/>
            <person name="Minto R.E."/>
            <person name="Hibbett D.S."/>
        </authorList>
    </citation>
    <scope>NUCLEOTIDE SEQUENCE [LARGE SCALE GENOMIC DNA]</scope>
    <source>
        <strain evidence="13 14">ATCC 64428</strain>
    </source>
</reference>
<protein>
    <recommendedName>
        <fullName evidence="4">peptidylprolyl isomerase</fullName>
        <ecNumber evidence="4">5.2.1.8</ecNumber>
    </recommendedName>
</protein>
<evidence type="ECO:0000259" key="12">
    <source>
        <dbReference type="PROSITE" id="PS50072"/>
    </source>
</evidence>
<dbReference type="PANTHER" id="PTHR11071">
    <property type="entry name" value="PEPTIDYL-PROLYL CIS-TRANS ISOMERASE"/>
    <property type="match status" value="1"/>
</dbReference>
<dbReference type="FunFam" id="2.40.100.10:FF:000009">
    <property type="entry name" value="Peptidyl-prolyl cis-trans isomerase D"/>
    <property type="match status" value="1"/>
</dbReference>
<sequence>MSSVEAERPITFFDITIGGKPIGRIVFKLYSDLVPKTAENFRALCTGEKGIGKSGKPLHYKGSGFHRVIKAFMCQGGDFTAGNGTGGESIYGEKFEDEAFLVKHEKPFLLSMANAGANTNGSQFFITVNSTPHLDGKHVVFGEVIRGKSVVRQIEHYPTDNGDRPKAPILIADCGELTPDDPSLAESAPTDGDVYEDYPDDDDRDVQNPQVAYDIASAIRGIATTLFKEGKVDQALNKFQKALRYLDVHPVLPEDTTPELKTAYNALLAPLLLNSALTAIRAQPPSSYNAEIAITCATRALDQLALSDADKGKALYRRAVARVMLKGDEEAEKDLVAASQLVPGDAAIVAELAKVRHHRKEKREKEKAAFKKMFS</sequence>
<feature type="repeat" description="TPR" evidence="10">
    <location>
        <begin position="216"/>
        <end position="249"/>
    </location>
</feature>
<feature type="domain" description="PPIase cyclophilin-type" evidence="12">
    <location>
        <begin position="12"/>
        <end position="176"/>
    </location>
</feature>
<dbReference type="CDD" id="cd01926">
    <property type="entry name" value="cyclophilin_ABH_like"/>
    <property type="match status" value="1"/>
</dbReference>
<keyword evidence="8" id="KW-0697">Rotamase</keyword>
<evidence type="ECO:0000256" key="10">
    <source>
        <dbReference type="PROSITE-ProRule" id="PRU00339"/>
    </source>
</evidence>
<dbReference type="EMBL" id="KN881583">
    <property type="protein sequence ID" value="KIY53846.1"/>
    <property type="molecule type" value="Genomic_DNA"/>
</dbReference>
<dbReference type="PROSITE" id="PS50072">
    <property type="entry name" value="CSA_PPIASE_2"/>
    <property type="match status" value="1"/>
</dbReference>
<dbReference type="OrthoDB" id="193499at2759"/>
<dbReference type="SMART" id="SM00028">
    <property type="entry name" value="TPR"/>
    <property type="match status" value="2"/>
</dbReference>
<dbReference type="FunFam" id="1.25.40.10:FF:000029">
    <property type="entry name" value="peptidyl-prolyl cis-trans isomerase D"/>
    <property type="match status" value="1"/>
</dbReference>
<feature type="region of interest" description="Disordered" evidence="11">
    <location>
        <begin position="180"/>
        <end position="202"/>
    </location>
</feature>
<keyword evidence="6" id="KW-0677">Repeat</keyword>
<dbReference type="GO" id="GO:0003755">
    <property type="term" value="F:peptidyl-prolyl cis-trans isomerase activity"/>
    <property type="evidence" value="ECO:0007669"/>
    <property type="project" value="UniProtKB-KW"/>
</dbReference>
<keyword evidence="7 10" id="KW-0802">TPR repeat</keyword>
<dbReference type="InterPro" id="IPR011990">
    <property type="entry name" value="TPR-like_helical_dom_sf"/>
</dbReference>
<dbReference type="PANTHER" id="PTHR11071:SF561">
    <property type="entry name" value="PEPTIDYL-PROLYL CIS-TRANS ISOMERASE D-RELATED"/>
    <property type="match status" value="1"/>
</dbReference>
<evidence type="ECO:0000256" key="3">
    <source>
        <dbReference type="ARBA" id="ARBA00010898"/>
    </source>
</evidence>
<dbReference type="Gene3D" id="2.40.100.10">
    <property type="entry name" value="Cyclophilin-like"/>
    <property type="match status" value="1"/>
</dbReference>
<evidence type="ECO:0000256" key="5">
    <source>
        <dbReference type="ARBA" id="ARBA00022490"/>
    </source>
</evidence>
<dbReference type="InterPro" id="IPR002130">
    <property type="entry name" value="Cyclophilin-type_PPIase_dom"/>
</dbReference>
<comment type="subcellular location">
    <subcellularLocation>
        <location evidence="2">Cytoplasm</location>
    </subcellularLocation>
</comment>
<dbReference type="InterPro" id="IPR019734">
    <property type="entry name" value="TPR_rpt"/>
</dbReference>
<name>A0A0D7AR93_9AGAR</name>
<organism evidence="13 14">
    <name type="scientific">Fistulina hepatica ATCC 64428</name>
    <dbReference type="NCBI Taxonomy" id="1128425"/>
    <lineage>
        <taxon>Eukaryota</taxon>
        <taxon>Fungi</taxon>
        <taxon>Dikarya</taxon>
        <taxon>Basidiomycota</taxon>
        <taxon>Agaricomycotina</taxon>
        <taxon>Agaricomycetes</taxon>
        <taxon>Agaricomycetidae</taxon>
        <taxon>Agaricales</taxon>
        <taxon>Fistulinaceae</taxon>
        <taxon>Fistulina</taxon>
    </lineage>
</organism>
<dbReference type="PROSITE" id="PS00170">
    <property type="entry name" value="CSA_PPIASE_1"/>
    <property type="match status" value="1"/>
</dbReference>
<dbReference type="SUPFAM" id="SSF50891">
    <property type="entry name" value="Cyclophilin-like"/>
    <property type="match status" value="1"/>
</dbReference>
<dbReference type="GO" id="GO:0042026">
    <property type="term" value="P:protein refolding"/>
    <property type="evidence" value="ECO:0007669"/>
    <property type="project" value="UniProtKB-ARBA"/>
</dbReference>
<evidence type="ECO:0000256" key="1">
    <source>
        <dbReference type="ARBA" id="ARBA00000971"/>
    </source>
</evidence>
<dbReference type="Pfam" id="PF00160">
    <property type="entry name" value="Pro_isomerase"/>
    <property type="match status" value="1"/>
</dbReference>
<dbReference type="GO" id="GO:0016018">
    <property type="term" value="F:cyclosporin A binding"/>
    <property type="evidence" value="ECO:0007669"/>
    <property type="project" value="TreeGrafter"/>
</dbReference>
<dbReference type="PRINTS" id="PR00153">
    <property type="entry name" value="CSAPPISMRASE"/>
</dbReference>
<comment type="similarity">
    <text evidence="3">Belongs to the cyclophilin-type PPIase family. PPIase D subfamily.</text>
</comment>
<evidence type="ECO:0000256" key="8">
    <source>
        <dbReference type="ARBA" id="ARBA00023110"/>
    </source>
</evidence>
<dbReference type="PROSITE" id="PS50005">
    <property type="entry name" value="TPR"/>
    <property type="match status" value="1"/>
</dbReference>
<evidence type="ECO:0000313" key="14">
    <source>
        <dbReference type="Proteomes" id="UP000054144"/>
    </source>
</evidence>
<dbReference type="EC" id="5.2.1.8" evidence="4"/>
<evidence type="ECO:0000256" key="11">
    <source>
        <dbReference type="SAM" id="MobiDB-lite"/>
    </source>
</evidence>
<proteinExistence type="inferred from homology"/>
<evidence type="ECO:0000313" key="13">
    <source>
        <dbReference type="EMBL" id="KIY53846.1"/>
    </source>
</evidence>
<dbReference type="GO" id="GO:0005737">
    <property type="term" value="C:cytoplasm"/>
    <property type="evidence" value="ECO:0007669"/>
    <property type="project" value="UniProtKB-SubCell"/>
</dbReference>
<keyword evidence="14" id="KW-1185">Reference proteome</keyword>
<evidence type="ECO:0000256" key="9">
    <source>
        <dbReference type="ARBA" id="ARBA00023235"/>
    </source>
</evidence>
<dbReference type="Proteomes" id="UP000054144">
    <property type="component" value="Unassembled WGS sequence"/>
</dbReference>
<evidence type="ECO:0000256" key="4">
    <source>
        <dbReference type="ARBA" id="ARBA00013194"/>
    </source>
</evidence>
<accession>A0A0D7AR93</accession>
<keyword evidence="5" id="KW-0963">Cytoplasm</keyword>
<evidence type="ECO:0000256" key="6">
    <source>
        <dbReference type="ARBA" id="ARBA00022737"/>
    </source>
</evidence>
<keyword evidence="9 13" id="KW-0413">Isomerase</keyword>
<dbReference type="Gene3D" id="1.25.40.10">
    <property type="entry name" value="Tetratricopeptide repeat domain"/>
    <property type="match status" value="1"/>
</dbReference>
<evidence type="ECO:0000256" key="7">
    <source>
        <dbReference type="ARBA" id="ARBA00022803"/>
    </source>
</evidence>